<comment type="caution">
    <text evidence="21">The sequence shown here is derived from an EMBL/GenBank/DDBJ whole genome shotgun (WGS) entry which is preliminary data.</text>
</comment>
<evidence type="ECO:0000256" key="4">
    <source>
        <dbReference type="ARBA" id="ARBA00022448"/>
    </source>
</evidence>
<dbReference type="OrthoDB" id="346907at2759"/>
<gene>
    <name evidence="21" type="ORF">Tdes44962_MAKER01508</name>
</gene>
<feature type="region of interest" description="Disordered" evidence="19">
    <location>
        <begin position="354"/>
        <end position="453"/>
    </location>
</feature>
<evidence type="ECO:0000256" key="12">
    <source>
        <dbReference type="ARBA" id="ARBA00023006"/>
    </source>
</evidence>
<feature type="compositionally biased region" description="Low complexity" evidence="19">
    <location>
        <begin position="19"/>
        <end position="31"/>
    </location>
</feature>
<dbReference type="GO" id="GO:0034045">
    <property type="term" value="C:phagophore assembly site membrane"/>
    <property type="evidence" value="ECO:0007669"/>
    <property type="project" value="UniProtKB-SubCell"/>
</dbReference>
<dbReference type="InterPro" id="IPR045269">
    <property type="entry name" value="Atg1-like"/>
</dbReference>
<dbReference type="GO" id="GO:0015031">
    <property type="term" value="P:protein transport"/>
    <property type="evidence" value="ECO:0007669"/>
    <property type="project" value="UniProtKB-KW"/>
</dbReference>
<comment type="subcellular location">
    <subcellularLocation>
        <location evidence="1">Cytoplasm</location>
    </subcellularLocation>
    <subcellularLocation>
        <location evidence="2">Preautophagosomal structure membrane</location>
        <topology evidence="2">Peripheral membrane protein</topology>
    </subcellularLocation>
</comment>
<feature type="domain" description="Protein kinase" evidence="20">
    <location>
        <begin position="43"/>
        <end position="349"/>
    </location>
</feature>
<name>A0A9W7W5X8_9PEZI</name>
<feature type="compositionally biased region" description="Basic and acidic residues" evidence="19">
    <location>
        <begin position="419"/>
        <end position="428"/>
    </location>
</feature>
<keyword evidence="22" id="KW-1185">Reference proteome</keyword>
<evidence type="ECO:0000256" key="5">
    <source>
        <dbReference type="ARBA" id="ARBA00022490"/>
    </source>
</evidence>
<dbReference type="GO" id="GO:0010506">
    <property type="term" value="P:regulation of autophagy"/>
    <property type="evidence" value="ECO:0007669"/>
    <property type="project" value="InterPro"/>
</dbReference>
<keyword evidence="4" id="KW-0813">Transport</keyword>
<evidence type="ECO:0000256" key="1">
    <source>
        <dbReference type="ARBA" id="ARBA00004496"/>
    </source>
</evidence>
<dbReference type="Pfam" id="PF00069">
    <property type="entry name" value="Pkinase"/>
    <property type="match status" value="1"/>
</dbReference>
<dbReference type="GO" id="GO:0000045">
    <property type="term" value="P:autophagosome assembly"/>
    <property type="evidence" value="ECO:0007669"/>
    <property type="project" value="TreeGrafter"/>
</dbReference>
<dbReference type="InterPro" id="IPR008271">
    <property type="entry name" value="Ser/Thr_kinase_AS"/>
</dbReference>
<evidence type="ECO:0000256" key="15">
    <source>
        <dbReference type="ARBA" id="ARBA00047899"/>
    </source>
</evidence>
<proteinExistence type="inferred from homology"/>
<dbReference type="EC" id="2.7.11.1" evidence="3"/>
<evidence type="ECO:0000256" key="2">
    <source>
        <dbReference type="ARBA" id="ARBA00004623"/>
    </source>
</evidence>
<dbReference type="FunFam" id="1.10.510.10:FF:000817">
    <property type="entry name" value="Serine/threonine-protein kinase ATG1"/>
    <property type="match status" value="1"/>
</dbReference>
<dbReference type="PANTHER" id="PTHR24348:SF22">
    <property type="entry name" value="NON-SPECIFIC SERINE_THREONINE PROTEIN KINASE"/>
    <property type="match status" value="1"/>
</dbReference>
<dbReference type="GO" id="GO:0042594">
    <property type="term" value="P:response to starvation"/>
    <property type="evidence" value="ECO:0007669"/>
    <property type="project" value="TreeGrafter"/>
</dbReference>
<feature type="compositionally biased region" description="Low complexity" evidence="19">
    <location>
        <begin position="996"/>
        <end position="1005"/>
    </location>
</feature>
<feature type="region of interest" description="Disordered" evidence="19">
    <location>
        <begin position="830"/>
        <end position="855"/>
    </location>
</feature>
<dbReference type="GO" id="GO:0004674">
    <property type="term" value="F:protein serine/threonine kinase activity"/>
    <property type="evidence" value="ECO:0007669"/>
    <property type="project" value="UniProtKB-KW"/>
</dbReference>
<keyword evidence="11" id="KW-0653">Protein transport</keyword>
<feature type="compositionally biased region" description="Polar residues" evidence="19">
    <location>
        <begin position="569"/>
        <end position="586"/>
    </location>
</feature>
<dbReference type="PROSITE" id="PS00108">
    <property type="entry name" value="PROTEIN_KINASE_ST"/>
    <property type="match status" value="1"/>
</dbReference>
<protein>
    <recommendedName>
        <fullName evidence="3">non-specific serine/threonine protein kinase</fullName>
        <ecNumber evidence="3">2.7.11.1</ecNumber>
    </recommendedName>
    <alternativeName>
        <fullName evidence="14">Autophagy-related protein 1</fullName>
    </alternativeName>
</protein>
<feature type="compositionally biased region" description="Polar residues" evidence="19">
    <location>
        <begin position="844"/>
        <end position="855"/>
    </location>
</feature>
<evidence type="ECO:0000313" key="21">
    <source>
        <dbReference type="EMBL" id="KAH9844474.1"/>
    </source>
</evidence>
<dbReference type="SUPFAM" id="SSF56112">
    <property type="entry name" value="Protein kinase-like (PK-like)"/>
    <property type="match status" value="1"/>
</dbReference>
<evidence type="ECO:0000256" key="16">
    <source>
        <dbReference type="ARBA" id="ARBA00048679"/>
    </source>
</evidence>
<feature type="compositionally biased region" description="Basic residues" evidence="19">
    <location>
        <begin position="1"/>
        <end position="10"/>
    </location>
</feature>
<evidence type="ECO:0000256" key="14">
    <source>
        <dbReference type="ARBA" id="ARBA00030237"/>
    </source>
</evidence>
<dbReference type="FunFam" id="3.30.200.20:FF:000042">
    <property type="entry name" value="Aurora kinase A"/>
    <property type="match status" value="1"/>
</dbReference>
<feature type="binding site" evidence="18">
    <location>
        <position position="72"/>
    </location>
    <ligand>
        <name>ATP</name>
        <dbReference type="ChEBI" id="CHEBI:30616"/>
    </ligand>
</feature>
<dbReference type="GO" id="GO:0005829">
    <property type="term" value="C:cytosol"/>
    <property type="evidence" value="ECO:0007669"/>
    <property type="project" value="TreeGrafter"/>
</dbReference>
<dbReference type="GO" id="GO:0000422">
    <property type="term" value="P:autophagy of mitochondrion"/>
    <property type="evidence" value="ECO:0007669"/>
    <property type="project" value="TreeGrafter"/>
</dbReference>
<dbReference type="SMART" id="SM00220">
    <property type="entry name" value="S_TKc"/>
    <property type="match status" value="1"/>
</dbReference>
<dbReference type="Pfam" id="PF12063">
    <property type="entry name" value="ATG1-like_MIT1"/>
    <property type="match status" value="1"/>
</dbReference>
<reference evidence="21 22" key="1">
    <citation type="journal article" date="2018" name="IMA Fungus">
        <title>IMA Genome-F 10: Nine draft genome sequences of Claviceps purpurea s.lat., including C. arundinis, C. humidiphila, and C. cf. spartinae, pseudomolecules for the pitch canker pathogen Fusarium circinatum, draft genome of Davidsoniella eucalypti, Grosmannia galeiformis, Quambalaria eucalypti, and Teratosphaeria destructans.</title>
        <authorList>
            <person name="Wingfield B.D."/>
            <person name="Liu M."/>
            <person name="Nguyen H.D."/>
            <person name="Lane F.A."/>
            <person name="Morgan S.W."/>
            <person name="De Vos L."/>
            <person name="Wilken P.M."/>
            <person name="Duong T.A."/>
            <person name="Aylward J."/>
            <person name="Coetzee M.P."/>
            <person name="Dadej K."/>
            <person name="De Beer Z.W."/>
            <person name="Findlay W."/>
            <person name="Havenga M."/>
            <person name="Kolarik M."/>
            <person name="Menzies J.G."/>
            <person name="Naidoo K."/>
            <person name="Pochopski O."/>
            <person name="Shoukouhi P."/>
            <person name="Santana Q.C."/>
            <person name="Seifert K.A."/>
            <person name="Soal N."/>
            <person name="Steenkamp E.T."/>
            <person name="Tatham C.T."/>
            <person name="van der Nest M.A."/>
            <person name="Wingfield M.J."/>
        </authorList>
    </citation>
    <scope>NUCLEOTIDE SEQUENCE [LARGE SCALE GENOMIC DNA]</scope>
    <source>
        <strain evidence="21">CMW44962</strain>
    </source>
</reference>
<evidence type="ECO:0000256" key="13">
    <source>
        <dbReference type="ARBA" id="ARBA00023136"/>
    </source>
</evidence>
<evidence type="ECO:0000313" key="22">
    <source>
        <dbReference type="Proteomes" id="UP001138500"/>
    </source>
</evidence>
<dbReference type="InterPro" id="IPR048941">
    <property type="entry name" value="ATG1-like_MIT2"/>
</dbReference>
<dbReference type="InterPro" id="IPR017441">
    <property type="entry name" value="Protein_kinase_ATP_BS"/>
</dbReference>
<evidence type="ECO:0000256" key="3">
    <source>
        <dbReference type="ARBA" id="ARBA00012513"/>
    </source>
</evidence>
<keyword evidence="10 18" id="KW-0067">ATP-binding</keyword>
<feature type="region of interest" description="Disordered" evidence="19">
    <location>
        <begin position="970"/>
        <end position="1011"/>
    </location>
</feature>
<dbReference type="Proteomes" id="UP001138500">
    <property type="component" value="Unassembled WGS sequence"/>
</dbReference>
<dbReference type="Gene3D" id="1.10.510.10">
    <property type="entry name" value="Transferase(Phosphotransferase) domain 1"/>
    <property type="match status" value="1"/>
</dbReference>
<feature type="region of interest" description="Disordered" evidence="19">
    <location>
        <begin position="568"/>
        <end position="588"/>
    </location>
</feature>
<dbReference type="Pfam" id="PF21127">
    <property type="entry name" value="ATG1-like_MIT2"/>
    <property type="match status" value="1"/>
</dbReference>
<dbReference type="InterPro" id="IPR000719">
    <property type="entry name" value="Prot_kinase_dom"/>
</dbReference>
<feature type="region of interest" description="Disordered" evidence="19">
    <location>
        <begin position="1"/>
        <end position="35"/>
    </location>
</feature>
<dbReference type="PANTHER" id="PTHR24348">
    <property type="entry name" value="SERINE/THREONINE-PROTEIN KINASE UNC-51-RELATED"/>
    <property type="match status" value="1"/>
</dbReference>
<dbReference type="GO" id="GO:0061709">
    <property type="term" value="P:reticulophagy"/>
    <property type="evidence" value="ECO:0007669"/>
    <property type="project" value="TreeGrafter"/>
</dbReference>
<keyword evidence="8 18" id="KW-0547">Nucleotide-binding</keyword>
<keyword evidence="9" id="KW-0418">Kinase</keyword>
<accession>A0A9W7W5X8</accession>
<evidence type="ECO:0000256" key="18">
    <source>
        <dbReference type="PROSITE-ProRule" id="PRU10141"/>
    </source>
</evidence>
<comment type="similarity">
    <text evidence="17">Belongs to the protein kinase superfamily. Ser/Thr protein kinase family. APG1/unc-51/ULK1 subfamily.</text>
</comment>
<dbReference type="PROSITE" id="PS50011">
    <property type="entry name" value="PROTEIN_KINASE_DOM"/>
    <property type="match status" value="1"/>
</dbReference>
<keyword evidence="6" id="KW-0723">Serine/threonine-protein kinase</keyword>
<evidence type="ECO:0000256" key="19">
    <source>
        <dbReference type="SAM" id="MobiDB-lite"/>
    </source>
</evidence>
<dbReference type="GO" id="GO:0034727">
    <property type="term" value="P:piecemeal microautophagy of the nucleus"/>
    <property type="evidence" value="ECO:0007669"/>
    <property type="project" value="TreeGrafter"/>
</dbReference>
<keyword evidence="5" id="KW-0963">Cytoplasm</keyword>
<evidence type="ECO:0000259" key="20">
    <source>
        <dbReference type="PROSITE" id="PS50011"/>
    </source>
</evidence>
<keyword evidence="13" id="KW-0472">Membrane</keyword>
<evidence type="ECO:0000256" key="10">
    <source>
        <dbReference type="ARBA" id="ARBA00022840"/>
    </source>
</evidence>
<dbReference type="GO" id="GO:0005524">
    <property type="term" value="F:ATP binding"/>
    <property type="evidence" value="ECO:0007669"/>
    <property type="project" value="UniProtKB-UniRule"/>
</dbReference>
<evidence type="ECO:0000256" key="6">
    <source>
        <dbReference type="ARBA" id="ARBA00022527"/>
    </source>
</evidence>
<evidence type="ECO:0000256" key="7">
    <source>
        <dbReference type="ARBA" id="ARBA00022679"/>
    </source>
</evidence>
<comment type="catalytic activity">
    <reaction evidence="16">
        <text>L-seryl-[protein] + ATP = O-phospho-L-seryl-[protein] + ADP + H(+)</text>
        <dbReference type="Rhea" id="RHEA:17989"/>
        <dbReference type="Rhea" id="RHEA-COMP:9863"/>
        <dbReference type="Rhea" id="RHEA-COMP:11604"/>
        <dbReference type="ChEBI" id="CHEBI:15378"/>
        <dbReference type="ChEBI" id="CHEBI:29999"/>
        <dbReference type="ChEBI" id="CHEBI:30616"/>
        <dbReference type="ChEBI" id="CHEBI:83421"/>
        <dbReference type="ChEBI" id="CHEBI:456216"/>
        <dbReference type="EC" id="2.7.11.1"/>
    </reaction>
</comment>
<keyword evidence="12" id="KW-0072">Autophagy</keyword>
<evidence type="ECO:0000256" key="11">
    <source>
        <dbReference type="ARBA" id="ARBA00022927"/>
    </source>
</evidence>
<dbReference type="InterPro" id="IPR022708">
    <property type="entry name" value="Atg1-like_tMIT"/>
</dbReference>
<evidence type="ECO:0000256" key="9">
    <source>
        <dbReference type="ARBA" id="ARBA00022777"/>
    </source>
</evidence>
<dbReference type="InterPro" id="IPR011009">
    <property type="entry name" value="Kinase-like_dom_sf"/>
</dbReference>
<comment type="catalytic activity">
    <reaction evidence="15">
        <text>L-threonyl-[protein] + ATP = O-phospho-L-threonyl-[protein] + ADP + H(+)</text>
        <dbReference type="Rhea" id="RHEA:46608"/>
        <dbReference type="Rhea" id="RHEA-COMP:11060"/>
        <dbReference type="Rhea" id="RHEA-COMP:11605"/>
        <dbReference type="ChEBI" id="CHEBI:15378"/>
        <dbReference type="ChEBI" id="CHEBI:30013"/>
        <dbReference type="ChEBI" id="CHEBI:30616"/>
        <dbReference type="ChEBI" id="CHEBI:61977"/>
        <dbReference type="ChEBI" id="CHEBI:456216"/>
        <dbReference type="EC" id="2.7.11.1"/>
    </reaction>
</comment>
<dbReference type="AlphaFoldDB" id="A0A9W7W5X8"/>
<reference evidence="21 22" key="2">
    <citation type="journal article" date="2021" name="Curr. Genet.">
        <title>Genetic response to nitrogen starvation in the aggressive Eucalyptus foliar pathogen Teratosphaeria destructans.</title>
        <authorList>
            <person name="Havenga M."/>
            <person name="Wingfield B.D."/>
            <person name="Wingfield M.J."/>
            <person name="Dreyer L.L."/>
            <person name="Roets F."/>
            <person name="Aylward J."/>
        </authorList>
    </citation>
    <scope>NUCLEOTIDE SEQUENCE [LARGE SCALE GENOMIC DNA]</scope>
    <source>
        <strain evidence="21">CMW44962</strain>
    </source>
</reference>
<evidence type="ECO:0000256" key="8">
    <source>
        <dbReference type="ARBA" id="ARBA00022741"/>
    </source>
</evidence>
<feature type="region of interest" description="Disordered" evidence="19">
    <location>
        <begin position="481"/>
        <end position="514"/>
    </location>
</feature>
<dbReference type="PROSITE" id="PS00107">
    <property type="entry name" value="PROTEIN_KINASE_ATP"/>
    <property type="match status" value="1"/>
</dbReference>
<sequence>MTATTKHVKRRDMSIMATQRQPASSSRRPASLEQEPDDIIGDFRRGKEIGKGSFATVYMAQHRKKKSLAAVKAVQMGKLTKKLKENLETEISILKSLQHPHIVALFACIEMPMYIYLVMEYCQLSDLAQFMKKRHHLAELHETEGIFKRYPNPPAGGLHEVLSRHFLKQIASALQYLRSRNLIHRDIKPQNLLLNPAPAAMAQLDPEKVPLAASEHSLVPSVGVDTLPMLKVADFGFARHLPSTSMAETLCGSPLYMAPEILRYEKYDARADLWSTGTVLHEMVVGKPPFRASNHVELLRRIEKANDQIIFDNKTMTISRGMKDVIRKLLKKSPLDRISYEDFFQDPVVTGEIPGLLPEDKPQAIYKPTPEPRVSELSRRMAKQAIDAPAQSRATPPVDATLQRPKEEEPVTSPPGDQYARHVEEPVRRKSSANHSEGIPIQRQPSQRDMYGQRRPSIVAHATAPAREGLHAVQVAPASLPRVERRASRSSPLAGPPMVREPSVAAENQSAKDVRARREARESTAHDIAFEKEYVVVEKRAVEVNAFADELEANANGRGLHGQMGMTRRATTQGQPTSTTGAQPASPSRAAMQMVAGRAPTMHQRAGSFERRYAPSPQSATNMLTKALNAANVRLFGALGTSPPFGKVPSPPRGYTAFPAYPAPQAALLLGDGGDAKTPMDEDTRIVRTIEEAAHRSDVIFGFAEVKYKQLLPATPSTADVLGIQQIGAQTHSSERTEVDKDMTTAAIVGVAEEALVLYVKALAILAKTIDLAGYWWQKRNRVEGVTSEPSSRPNSATSEVSKRMNSIVQWTRDRFNECLEKSEVVGRRLQSAQRQLPPDHPSHQNNSSAGSTGVSGAIVTSAEQIQLISGVTAERLMFERAVEMSRAAAVSELVNEELSDCELGYVTAIMLLEAVLEADDEPLMRRPSSKKDKPADEIINGMETEDRQTVLKLVEGARSRLQALRRKIHAAQAQMAKRPVNSGGNATPKPPSSPSPAAMTPALAGVSPAR</sequence>
<organism evidence="21 22">
    <name type="scientific">Teratosphaeria destructans</name>
    <dbReference type="NCBI Taxonomy" id="418781"/>
    <lineage>
        <taxon>Eukaryota</taxon>
        <taxon>Fungi</taxon>
        <taxon>Dikarya</taxon>
        <taxon>Ascomycota</taxon>
        <taxon>Pezizomycotina</taxon>
        <taxon>Dothideomycetes</taxon>
        <taxon>Dothideomycetidae</taxon>
        <taxon>Mycosphaerellales</taxon>
        <taxon>Teratosphaeriaceae</taxon>
        <taxon>Teratosphaeria</taxon>
    </lineage>
</organism>
<dbReference type="EMBL" id="RIBY02000335">
    <property type="protein sequence ID" value="KAH9844474.1"/>
    <property type="molecule type" value="Genomic_DNA"/>
</dbReference>
<evidence type="ECO:0000256" key="17">
    <source>
        <dbReference type="ARBA" id="ARBA00060750"/>
    </source>
</evidence>
<keyword evidence="7" id="KW-0808">Transferase</keyword>
<dbReference type="GO" id="GO:0005776">
    <property type="term" value="C:autophagosome"/>
    <property type="evidence" value="ECO:0007669"/>
    <property type="project" value="TreeGrafter"/>
</dbReference>